<sequence>MTFKECEKFNLLMGNFNKHWFIAGGWALDLYIGRKTRHHEDIEIGIFRKDQLYLKNYFDGWKFKKVVNGQFYEWGDEFLELPIHEIYIVNEETDEHIEILLNEFNNNEWIYRRDLRISKSLNTTYSYTELGIPYLNPEIVLLFKTSHTREKDNQDFEFVINQLDDKKRAWLSKNLKLTNPNHQWNDYL</sequence>
<name>A5A2N0_MAMSC</name>
<dbReference type="Pfam" id="PF10706">
    <property type="entry name" value="Aminoglyc_resit"/>
    <property type="match status" value="1"/>
</dbReference>
<proteinExistence type="predicted"/>
<dbReference type="RefSeq" id="WP_048542829.1">
    <property type="nucleotide sequence ID" value="NZ_CP121172.1"/>
</dbReference>
<reference evidence="1" key="1">
    <citation type="submission" date="2007-03" db="EMBL/GenBank/DDBJ databases">
        <title>Further study on strains of Staphylococcus sciuri carrying mecA of Staphylococcus aureus: scrutinizing effect of antibiotic pressure on bacterial phenotype and genotype and revealing wide variation in vicinities of OrfX and mecA of Staphylococcus sciuri.</title>
        <authorList>
            <person name="Zhou Y."/>
            <person name="Wu S.W."/>
            <person name="Tomasz A."/>
        </authorList>
    </citation>
    <scope>NUCLEOTIDE SEQUENCE</scope>
    <source>
        <strain evidence="1">K1</strain>
    </source>
</reference>
<dbReference type="EMBL" id="EF521822">
    <property type="protein sequence ID" value="ABP68567.1"/>
    <property type="molecule type" value="Genomic_DNA"/>
</dbReference>
<protein>
    <recommendedName>
        <fullName evidence="2">Amino acid transporter</fullName>
    </recommendedName>
</protein>
<accession>A5A2N0</accession>
<dbReference type="InterPro" id="IPR019646">
    <property type="entry name" value="Aminoglyc_AdlTrfase"/>
</dbReference>
<dbReference type="GeneID" id="48591458"/>
<evidence type="ECO:0000313" key="1">
    <source>
        <dbReference type="EMBL" id="ABP68567.1"/>
    </source>
</evidence>
<organism evidence="1">
    <name type="scientific">Mammaliicoccus sciuri</name>
    <name type="common">Staphylococcus sciuri</name>
    <dbReference type="NCBI Taxonomy" id="1296"/>
    <lineage>
        <taxon>Bacteria</taxon>
        <taxon>Bacillati</taxon>
        <taxon>Bacillota</taxon>
        <taxon>Bacilli</taxon>
        <taxon>Bacillales</taxon>
        <taxon>Staphylococcaceae</taxon>
        <taxon>Mammaliicoccus</taxon>
    </lineage>
</organism>
<evidence type="ECO:0008006" key="2">
    <source>
        <dbReference type="Google" id="ProtNLM"/>
    </source>
</evidence>
<dbReference type="Gene3D" id="3.30.460.40">
    <property type="match status" value="1"/>
</dbReference>
<dbReference type="AlphaFoldDB" id="A5A2N0"/>